<geneLocation type="plasmid" evidence="1">
    <name>unnamed</name>
</geneLocation>
<dbReference type="HOGENOM" id="CLU_093001_0_0_12"/>
<sequence>MKKLGVHFTHEIDNIKYALELSDQELSLSCKYKPNTNICSPLPENRTFEPYKYILEKFHSFTNPIKHKNPDQTAYLIYEIYDLETIFGITQETIYGFNENKPELATTYNLAYKKTFETLKNIYYKAQHDLDLATNILKQNYTDNNFNTFMLKFIEIHKLATHAYFNIYNLLYKCIHSQSTEEKNKYCKYT</sequence>
<reference evidence="1" key="1">
    <citation type="submission" date="2013-04" db="EMBL/GenBank/DDBJ databases">
        <title>Comparative Genomics of Relapsing Fever Spirochetes.</title>
        <authorList>
            <person name="Schwan T.G."/>
            <person name="Raffel S.J."/>
            <person name="Porcella S.F."/>
            <person name="Martens C.A."/>
            <person name="Bruno D.P."/>
            <person name="Ricklefs S.M."/>
            <person name="Barbian K.B."/>
        </authorList>
    </citation>
    <scope>NUCLEOTIDE SEQUENCE</scope>
    <source>
        <strain evidence="1">Co53</strain>
        <plasmid evidence="1">unnamed</plasmid>
    </source>
</reference>
<protein>
    <submittedName>
        <fullName evidence="1">Uncharacterized protein</fullName>
    </submittedName>
</protein>
<accession>W5SXR9</accession>
<organism evidence="1">
    <name type="scientific">Borrelia coriaceae ATCC 43381</name>
    <dbReference type="NCBI Taxonomy" id="1408429"/>
    <lineage>
        <taxon>Bacteria</taxon>
        <taxon>Pseudomonadati</taxon>
        <taxon>Spirochaetota</taxon>
        <taxon>Spirochaetia</taxon>
        <taxon>Spirochaetales</taxon>
        <taxon>Borreliaceae</taxon>
        <taxon>Borrelia</taxon>
    </lineage>
</organism>
<dbReference type="RefSeq" id="WP_025409082.1">
    <property type="nucleotide sequence ID" value="NZ_CP005803.1"/>
</dbReference>
<name>W5SXR9_9SPIR</name>
<dbReference type="EMBL" id="CP005803">
    <property type="protein sequence ID" value="AHH11954.1"/>
    <property type="molecule type" value="Genomic_DNA"/>
</dbReference>
<proteinExistence type="predicted"/>
<dbReference type="AlphaFoldDB" id="W5SXR9"/>
<evidence type="ECO:0000313" key="1">
    <source>
        <dbReference type="EMBL" id="AHH11954.1"/>
    </source>
</evidence>
<keyword evidence="1" id="KW-0614">Plasmid</keyword>
<gene>
    <name evidence="1" type="ORF">BCO_0900166</name>
</gene>